<feature type="transmembrane region" description="Helical" evidence="9">
    <location>
        <begin position="56"/>
        <end position="78"/>
    </location>
</feature>
<keyword evidence="3" id="KW-1003">Cell membrane</keyword>
<keyword evidence="7 9" id="KW-0472">Membrane</keyword>
<dbReference type="InterPro" id="IPR052157">
    <property type="entry name" value="BCAA_transport_permease"/>
</dbReference>
<evidence type="ECO:0000256" key="4">
    <source>
        <dbReference type="ARBA" id="ARBA00022692"/>
    </source>
</evidence>
<comment type="similarity">
    <text evidence="8">Belongs to the binding-protein-dependent transport system permease family. LivHM subfamily.</text>
</comment>
<evidence type="ECO:0000256" key="1">
    <source>
        <dbReference type="ARBA" id="ARBA00004429"/>
    </source>
</evidence>
<organism evidence="10 11">
    <name type="scientific">Ostreibacterium oceani</name>
    <dbReference type="NCBI Taxonomy" id="2654998"/>
    <lineage>
        <taxon>Bacteria</taxon>
        <taxon>Pseudomonadati</taxon>
        <taxon>Pseudomonadota</taxon>
        <taxon>Gammaproteobacteria</taxon>
        <taxon>Cardiobacteriales</taxon>
        <taxon>Ostreibacteriaceae</taxon>
        <taxon>Ostreibacterium</taxon>
    </lineage>
</organism>
<dbReference type="GO" id="GO:0005886">
    <property type="term" value="C:plasma membrane"/>
    <property type="evidence" value="ECO:0007669"/>
    <property type="project" value="UniProtKB-SubCell"/>
</dbReference>
<evidence type="ECO:0000256" key="6">
    <source>
        <dbReference type="ARBA" id="ARBA00022989"/>
    </source>
</evidence>
<comment type="subcellular location">
    <subcellularLocation>
        <location evidence="1">Cell inner membrane</location>
        <topology evidence="1">Multi-pass membrane protein</topology>
    </subcellularLocation>
</comment>
<evidence type="ECO:0000313" key="11">
    <source>
        <dbReference type="Proteomes" id="UP000471298"/>
    </source>
</evidence>
<dbReference type="GO" id="GO:0022857">
    <property type="term" value="F:transmembrane transporter activity"/>
    <property type="evidence" value="ECO:0007669"/>
    <property type="project" value="InterPro"/>
</dbReference>
<sequence length="277" mass="29397">MIVVLDILYSVLVLMMVVQGLAIIFGLLRVINLAHGELMMLGAYSLWLLSQTPVPFVFSLLITAVGMAAVGGVMYYLVIKRIRHRLLDTILATWGVSIVLQQLIRLCFGSGSQHLEAPTTQLILLFGHDYPLYRLIVMGLSLLSLAGLYVLFFGTRFGVKARAVISNPTLATAAGLPAEKLYLISFMIGGMMAGVAGAVIAPTMSISPLMGGDYLVPAFLSVLIGGLGSIISALSGAAVIAGSQSLLTVLFDPVIAQLGMLGLAIALLKWFPSGLFK</sequence>
<feature type="transmembrane region" description="Helical" evidence="9">
    <location>
        <begin position="7"/>
        <end position="31"/>
    </location>
</feature>
<dbReference type="GO" id="GO:0006865">
    <property type="term" value="P:amino acid transport"/>
    <property type="evidence" value="ECO:0007669"/>
    <property type="project" value="UniProtKB-KW"/>
</dbReference>
<gene>
    <name evidence="10" type="ORF">GCU85_03960</name>
</gene>
<evidence type="ECO:0000256" key="8">
    <source>
        <dbReference type="ARBA" id="ARBA00037998"/>
    </source>
</evidence>
<dbReference type="RefSeq" id="WP_152809593.1">
    <property type="nucleotide sequence ID" value="NZ_WHNW01000003.1"/>
</dbReference>
<dbReference type="Proteomes" id="UP000471298">
    <property type="component" value="Unassembled WGS sequence"/>
</dbReference>
<evidence type="ECO:0000256" key="7">
    <source>
        <dbReference type="ARBA" id="ARBA00023136"/>
    </source>
</evidence>
<dbReference type="InParanoid" id="A0A6N7ESS9"/>
<keyword evidence="11" id="KW-1185">Reference proteome</keyword>
<feature type="transmembrane region" description="Helical" evidence="9">
    <location>
        <begin position="214"/>
        <end position="234"/>
    </location>
</feature>
<evidence type="ECO:0000256" key="5">
    <source>
        <dbReference type="ARBA" id="ARBA00022970"/>
    </source>
</evidence>
<proteinExistence type="inferred from homology"/>
<dbReference type="Pfam" id="PF02653">
    <property type="entry name" value="BPD_transp_2"/>
    <property type="match status" value="1"/>
</dbReference>
<comment type="caution">
    <text evidence="10">The sequence shown here is derived from an EMBL/GenBank/DDBJ whole genome shotgun (WGS) entry which is preliminary data.</text>
</comment>
<keyword evidence="4 9" id="KW-0812">Transmembrane</keyword>
<dbReference type="InterPro" id="IPR001851">
    <property type="entry name" value="ABC_transp_permease"/>
</dbReference>
<keyword evidence="2" id="KW-0813">Transport</keyword>
<feature type="transmembrane region" description="Helical" evidence="9">
    <location>
        <begin position="132"/>
        <end position="152"/>
    </location>
</feature>
<keyword evidence="6 9" id="KW-1133">Transmembrane helix</keyword>
<evidence type="ECO:0000256" key="2">
    <source>
        <dbReference type="ARBA" id="ARBA00022448"/>
    </source>
</evidence>
<feature type="transmembrane region" description="Helical" evidence="9">
    <location>
        <begin position="181"/>
        <end position="202"/>
    </location>
</feature>
<reference evidence="10 11" key="1">
    <citation type="submission" date="2019-10" db="EMBL/GenBank/DDBJ databases">
        <title>Cardiobacteriales fam. a chemoheterotrophic member of the order Cardiobacteriales, and proposal of Cardiobacteriales fam. nov.</title>
        <authorList>
            <person name="Wang C."/>
        </authorList>
    </citation>
    <scope>NUCLEOTIDE SEQUENCE [LARGE SCALE GENOMIC DNA]</scope>
    <source>
        <strain evidence="10 11">ML27</strain>
    </source>
</reference>
<feature type="transmembrane region" description="Helical" evidence="9">
    <location>
        <begin position="246"/>
        <end position="271"/>
    </location>
</feature>
<dbReference type="CDD" id="cd06582">
    <property type="entry name" value="TM_PBP1_LivH_like"/>
    <property type="match status" value="1"/>
</dbReference>
<dbReference type="PANTHER" id="PTHR11795">
    <property type="entry name" value="BRANCHED-CHAIN AMINO ACID TRANSPORT SYSTEM PERMEASE PROTEIN LIVH"/>
    <property type="match status" value="1"/>
</dbReference>
<feature type="transmembrane region" description="Helical" evidence="9">
    <location>
        <begin position="90"/>
        <end position="112"/>
    </location>
</feature>
<dbReference type="EMBL" id="WHNW01000003">
    <property type="protein sequence ID" value="MPV85894.1"/>
    <property type="molecule type" value="Genomic_DNA"/>
</dbReference>
<evidence type="ECO:0000256" key="9">
    <source>
        <dbReference type="SAM" id="Phobius"/>
    </source>
</evidence>
<dbReference type="AlphaFoldDB" id="A0A6N7ESS9"/>
<evidence type="ECO:0000256" key="3">
    <source>
        <dbReference type="ARBA" id="ARBA00022475"/>
    </source>
</evidence>
<dbReference type="FunCoup" id="A0A6N7ESS9">
    <property type="interactions" value="202"/>
</dbReference>
<protein>
    <submittedName>
        <fullName evidence="10">Branched-chain amino acid ABC transporter permease</fullName>
    </submittedName>
</protein>
<accession>A0A6N7ESS9</accession>
<keyword evidence="5" id="KW-0029">Amino-acid transport</keyword>
<name>A0A6N7ESS9_9GAMM</name>
<dbReference type="PANTHER" id="PTHR11795:SF447">
    <property type="entry name" value="ABC TRANSPORTER PERMEASE PROTEIN"/>
    <property type="match status" value="1"/>
</dbReference>
<evidence type="ECO:0000313" key="10">
    <source>
        <dbReference type="EMBL" id="MPV85894.1"/>
    </source>
</evidence>